<dbReference type="OrthoDB" id="157634at2157"/>
<feature type="compositionally biased region" description="Basic and acidic residues" evidence="1">
    <location>
        <begin position="15"/>
        <end position="30"/>
    </location>
</feature>
<dbReference type="STRING" id="1227497.C491_01971"/>
<dbReference type="Pfam" id="PF24458">
    <property type="entry name" value="DUF7573"/>
    <property type="match status" value="1"/>
</dbReference>
<reference evidence="3 4" key="1">
    <citation type="journal article" date="2014" name="PLoS Genet.">
        <title>Phylogenetically driven sequencing of extremely halophilic archaea reveals strategies for static and dynamic osmo-response.</title>
        <authorList>
            <person name="Becker E.A."/>
            <person name="Seitzer P.M."/>
            <person name="Tritt A."/>
            <person name="Larsen D."/>
            <person name="Krusor M."/>
            <person name="Yao A.I."/>
            <person name="Wu D."/>
            <person name="Madern D."/>
            <person name="Eisen J.A."/>
            <person name="Darling A.E."/>
            <person name="Facciotti M.T."/>
        </authorList>
    </citation>
    <scope>NUCLEOTIDE SEQUENCE [LARGE SCALE GENOMIC DNA]</scope>
    <source>
        <strain evidence="3 4">DSM 10524</strain>
    </source>
</reference>
<accession>L9XGQ4</accession>
<evidence type="ECO:0000313" key="4">
    <source>
        <dbReference type="Proteomes" id="UP000011688"/>
    </source>
</evidence>
<name>L9XGQ4_9EURY</name>
<dbReference type="AlphaFoldDB" id="L9XGQ4"/>
<sequence length="89" mass="9718">MTDDATLSSFTGSTDRADDGERGRERKESDGDGSTGDEADQGTGRDSSEYGTALSTYAWGSYTCQRCETTVERVWREEGALVCPDCKSW</sequence>
<dbReference type="EMBL" id="AOIB01000010">
    <property type="protein sequence ID" value="ELY60914.1"/>
    <property type="molecule type" value="Genomic_DNA"/>
</dbReference>
<gene>
    <name evidence="3" type="ORF">C491_01971</name>
</gene>
<evidence type="ECO:0000256" key="1">
    <source>
        <dbReference type="SAM" id="MobiDB-lite"/>
    </source>
</evidence>
<comment type="caution">
    <text evidence="3">The sequence shown here is derived from an EMBL/GenBank/DDBJ whole genome shotgun (WGS) entry which is preliminary data.</text>
</comment>
<evidence type="ECO:0000259" key="2">
    <source>
        <dbReference type="Pfam" id="PF24458"/>
    </source>
</evidence>
<dbReference type="RefSeq" id="WP_005553372.1">
    <property type="nucleotide sequence ID" value="NZ_AOIB01000010.1"/>
</dbReference>
<protein>
    <recommendedName>
        <fullName evidence="2">DUF7573 domain-containing protein</fullName>
    </recommendedName>
</protein>
<evidence type="ECO:0000313" key="3">
    <source>
        <dbReference type="EMBL" id="ELY60914.1"/>
    </source>
</evidence>
<dbReference type="Proteomes" id="UP000011688">
    <property type="component" value="Unassembled WGS sequence"/>
</dbReference>
<proteinExistence type="predicted"/>
<feature type="region of interest" description="Disordered" evidence="1">
    <location>
        <begin position="1"/>
        <end position="50"/>
    </location>
</feature>
<organism evidence="3 4">
    <name type="scientific">Natronococcus amylolyticus DSM 10524</name>
    <dbReference type="NCBI Taxonomy" id="1227497"/>
    <lineage>
        <taxon>Archaea</taxon>
        <taxon>Methanobacteriati</taxon>
        <taxon>Methanobacteriota</taxon>
        <taxon>Stenosarchaea group</taxon>
        <taxon>Halobacteria</taxon>
        <taxon>Halobacteriales</taxon>
        <taxon>Natrialbaceae</taxon>
        <taxon>Natronococcus</taxon>
    </lineage>
</organism>
<dbReference type="InterPro" id="IPR055995">
    <property type="entry name" value="DUF7573"/>
</dbReference>
<keyword evidence="4" id="KW-1185">Reference proteome</keyword>
<feature type="compositionally biased region" description="Polar residues" evidence="1">
    <location>
        <begin position="1"/>
        <end position="14"/>
    </location>
</feature>
<feature type="domain" description="DUF7573" evidence="2">
    <location>
        <begin position="53"/>
        <end position="89"/>
    </location>
</feature>
<dbReference type="eggNOG" id="arCOG06320">
    <property type="taxonomic scope" value="Archaea"/>
</dbReference>